<keyword evidence="2" id="KW-0808">Transferase</keyword>
<dbReference type="GO" id="GO:0016301">
    <property type="term" value="F:kinase activity"/>
    <property type="evidence" value="ECO:0007669"/>
    <property type="project" value="UniProtKB-KW"/>
</dbReference>
<keyword evidence="2" id="KW-0418">Kinase</keyword>
<dbReference type="Gene3D" id="3.30.980.10">
    <property type="entry name" value="Threonyl-trna Synthetase, Chain A, domain 2"/>
    <property type="match status" value="1"/>
</dbReference>
<evidence type="ECO:0000313" key="2">
    <source>
        <dbReference type="EMBL" id="MCF4141293.1"/>
    </source>
</evidence>
<name>A0ABS9EJC5_9BACT</name>
<dbReference type="PANTHER" id="PTHR10285">
    <property type="entry name" value="URIDINE KINASE"/>
    <property type="match status" value="1"/>
</dbReference>
<dbReference type="Pfam" id="PF00485">
    <property type="entry name" value="PRK"/>
    <property type="match status" value="1"/>
</dbReference>
<dbReference type="CDD" id="cd02028">
    <property type="entry name" value="UMPK_like"/>
    <property type="match status" value="1"/>
</dbReference>
<keyword evidence="3" id="KW-1185">Reference proteome</keyword>
<gene>
    <name evidence="2" type="ORF">L2W38_00470</name>
</gene>
<dbReference type="EMBL" id="JAKGUD010000001">
    <property type="protein sequence ID" value="MCF4141293.1"/>
    <property type="molecule type" value="Genomic_DNA"/>
</dbReference>
<proteinExistence type="predicted"/>
<dbReference type="PRINTS" id="PR00988">
    <property type="entry name" value="URIDINKINASE"/>
</dbReference>
<evidence type="ECO:0000259" key="1">
    <source>
        <dbReference type="Pfam" id="PF00485"/>
    </source>
</evidence>
<accession>A0ABS9EJC5</accession>
<dbReference type="Gene3D" id="3.40.50.300">
    <property type="entry name" value="P-loop containing nucleotide triphosphate hydrolases"/>
    <property type="match status" value="1"/>
</dbReference>
<dbReference type="RefSeq" id="WP_236097622.1">
    <property type="nucleotide sequence ID" value="NZ_JAKGUD010000001.1"/>
</dbReference>
<protein>
    <submittedName>
        <fullName evidence="2">Nucleoside kinase</fullName>
    </submittedName>
</protein>
<dbReference type="SUPFAM" id="SSF55186">
    <property type="entry name" value="ThrRS/AlaRS common domain"/>
    <property type="match status" value="1"/>
</dbReference>
<dbReference type="SUPFAM" id="SSF52540">
    <property type="entry name" value="P-loop containing nucleoside triphosphate hydrolases"/>
    <property type="match status" value="1"/>
</dbReference>
<dbReference type="InterPro" id="IPR027417">
    <property type="entry name" value="P-loop_NTPase"/>
</dbReference>
<feature type="domain" description="Phosphoribulokinase/uridine kinase" evidence="1">
    <location>
        <begin position="284"/>
        <end position="481"/>
    </location>
</feature>
<reference evidence="2 3" key="1">
    <citation type="submission" date="2022-01" db="EMBL/GenBank/DDBJ databases">
        <title>Dethiosulfovibrio faecalis sp. nov., a novel proteolytic, non-sulfur-reducing bacterium isolated from a marine aquaculture solid waste bioreactor.</title>
        <authorList>
            <person name="Grabowski S."/>
            <person name="Apolinario E."/>
            <person name="Schneider N."/>
            <person name="Marshall C.W."/>
            <person name="Sowers K.R."/>
        </authorList>
    </citation>
    <scope>NUCLEOTIDE SEQUENCE [LARGE SCALE GENOMIC DNA]</scope>
    <source>
        <strain evidence="2 3">DSM 12537</strain>
    </source>
</reference>
<dbReference type="InterPro" id="IPR018163">
    <property type="entry name" value="Thr/Ala-tRNA-synth_IIc_edit"/>
</dbReference>
<dbReference type="Proteomes" id="UP001200430">
    <property type="component" value="Unassembled WGS sequence"/>
</dbReference>
<evidence type="ECO:0000313" key="3">
    <source>
        <dbReference type="Proteomes" id="UP001200430"/>
    </source>
</evidence>
<comment type="caution">
    <text evidence="2">The sequence shown here is derived from an EMBL/GenBank/DDBJ whole genome shotgun (WGS) entry which is preliminary data.</text>
</comment>
<sequence>MSFVIRIKGFSDIHCEMPLSGQGVLASTGLYKNRNIVAWRVNNYLRPLEWVVDGDADVEFVDTYSFEGTMVYRSSLGFLLVLASRKALGKPIFIRHSISEGHFWELEDEDITEEDLASIAETMKDLVDMDIPITREIVSLDKACRIFERQGNPEKGRLFSRVYMDPIEVYRCLDMYGFFYCPLVPSTGYLKNWDLKLLAPGMVLQFPTVAYPTSLPPFQASRKLSGVFLEYANWLRTMGISTMVNLHDAIAAGRGQELILISEAFHSQRLSNLAYDVVKRNARVVCIAGPSASGKTTLSKRLKIQLQVCGKRPVTVSLDDYFVDRERTPRDEKGDYDFEALEALDLELLNQQLKSLIEGESVQLPRFDFRTGTRKEGRWLKLDEDDILIIEGIHGLNDQVTQSVPQDKKFRIFVSPLTGVSLDRQNRTSTTDNRLFRRMIRDHRTRGHGPEATLKRWPSVIRGAQKYIFPYQKHSDVMFNSALLYELPVLKGYLEPLLQTVPEGSPVFGEARRLLSLLRFVPPLPSDTVPNESIIREFIGGSLFED</sequence>
<organism evidence="2 3">
    <name type="scientific">Dethiosulfovibrio marinus</name>
    <dbReference type="NCBI Taxonomy" id="133532"/>
    <lineage>
        <taxon>Bacteria</taxon>
        <taxon>Thermotogati</taxon>
        <taxon>Synergistota</taxon>
        <taxon>Synergistia</taxon>
        <taxon>Synergistales</taxon>
        <taxon>Dethiosulfovibrionaceae</taxon>
        <taxon>Dethiosulfovibrio</taxon>
    </lineage>
</organism>
<dbReference type="InterPro" id="IPR006083">
    <property type="entry name" value="PRK/URK"/>
</dbReference>